<accession>A0A6G1GRU0</accession>
<organism evidence="2 3">
    <name type="scientific">Aulographum hederae CBS 113979</name>
    <dbReference type="NCBI Taxonomy" id="1176131"/>
    <lineage>
        <taxon>Eukaryota</taxon>
        <taxon>Fungi</taxon>
        <taxon>Dikarya</taxon>
        <taxon>Ascomycota</taxon>
        <taxon>Pezizomycotina</taxon>
        <taxon>Dothideomycetes</taxon>
        <taxon>Pleosporomycetidae</taxon>
        <taxon>Aulographales</taxon>
        <taxon>Aulographaceae</taxon>
    </lineage>
</organism>
<proteinExistence type="predicted"/>
<evidence type="ECO:0000256" key="1">
    <source>
        <dbReference type="SAM" id="MobiDB-lite"/>
    </source>
</evidence>
<evidence type="ECO:0000313" key="2">
    <source>
        <dbReference type="EMBL" id="KAF1983510.1"/>
    </source>
</evidence>
<protein>
    <submittedName>
        <fullName evidence="2">Uncharacterized protein</fullName>
    </submittedName>
</protein>
<feature type="region of interest" description="Disordered" evidence="1">
    <location>
        <begin position="1"/>
        <end position="21"/>
    </location>
</feature>
<feature type="compositionally biased region" description="Low complexity" evidence="1">
    <location>
        <begin position="111"/>
        <end position="141"/>
    </location>
</feature>
<sequence>MRKSNPLCSKEALHPPTSSLSPYTSQIRILLPAFLRAEAAVEEIGGILRRFEREALELLGRYLEVLGEGSEGSGRETVDGEMEMEMDVEIEMEIDEKDDGASEKKRRRISIRTPLSSPSSSSSSSSTITSSSFSSTSTSTSPTAQIEASLLLLAHNLVHDITATTEPLLDLEDALQTSFLRDSYPVRQFEILTGDLWDGVGEVVGVGLVEEGEMGGEDGDGDEGMEMKGDGDGDSDDETDELMSWIEEVHRVVREFGYGVRVYGVGLARLREMVERIEKGAEW</sequence>
<keyword evidence="3" id="KW-1185">Reference proteome</keyword>
<feature type="region of interest" description="Disordered" evidence="1">
    <location>
        <begin position="93"/>
        <end position="141"/>
    </location>
</feature>
<gene>
    <name evidence="2" type="ORF">K402DRAFT_396528</name>
</gene>
<dbReference type="Proteomes" id="UP000800041">
    <property type="component" value="Unassembled WGS sequence"/>
</dbReference>
<name>A0A6G1GRU0_9PEZI</name>
<evidence type="ECO:0000313" key="3">
    <source>
        <dbReference type="Proteomes" id="UP000800041"/>
    </source>
</evidence>
<feature type="region of interest" description="Disordered" evidence="1">
    <location>
        <begin position="213"/>
        <end position="238"/>
    </location>
</feature>
<reference evidence="2" key="1">
    <citation type="journal article" date="2020" name="Stud. Mycol.">
        <title>101 Dothideomycetes genomes: a test case for predicting lifestyles and emergence of pathogens.</title>
        <authorList>
            <person name="Haridas S."/>
            <person name="Albert R."/>
            <person name="Binder M."/>
            <person name="Bloem J."/>
            <person name="Labutti K."/>
            <person name="Salamov A."/>
            <person name="Andreopoulos B."/>
            <person name="Baker S."/>
            <person name="Barry K."/>
            <person name="Bills G."/>
            <person name="Bluhm B."/>
            <person name="Cannon C."/>
            <person name="Castanera R."/>
            <person name="Culley D."/>
            <person name="Daum C."/>
            <person name="Ezra D."/>
            <person name="Gonzalez J."/>
            <person name="Henrissat B."/>
            <person name="Kuo A."/>
            <person name="Liang C."/>
            <person name="Lipzen A."/>
            <person name="Lutzoni F."/>
            <person name="Magnuson J."/>
            <person name="Mondo S."/>
            <person name="Nolan M."/>
            <person name="Ohm R."/>
            <person name="Pangilinan J."/>
            <person name="Park H.-J."/>
            <person name="Ramirez L."/>
            <person name="Alfaro M."/>
            <person name="Sun H."/>
            <person name="Tritt A."/>
            <person name="Yoshinaga Y."/>
            <person name="Zwiers L.-H."/>
            <person name="Turgeon B."/>
            <person name="Goodwin S."/>
            <person name="Spatafora J."/>
            <person name="Crous P."/>
            <person name="Grigoriev I."/>
        </authorList>
    </citation>
    <scope>NUCLEOTIDE SEQUENCE</scope>
    <source>
        <strain evidence="2">CBS 113979</strain>
    </source>
</reference>
<feature type="compositionally biased region" description="Acidic residues" evidence="1">
    <location>
        <begin position="213"/>
        <end position="224"/>
    </location>
</feature>
<dbReference type="EMBL" id="ML977174">
    <property type="protein sequence ID" value="KAF1983510.1"/>
    <property type="molecule type" value="Genomic_DNA"/>
</dbReference>
<dbReference type="AlphaFoldDB" id="A0A6G1GRU0"/>